<protein>
    <submittedName>
        <fullName evidence="2">Uncharacterized protein</fullName>
    </submittedName>
</protein>
<evidence type="ECO:0000313" key="2">
    <source>
        <dbReference type="EMBL" id="KAL2538550.1"/>
    </source>
</evidence>
<comment type="caution">
    <text evidence="2">The sequence shown here is derived from an EMBL/GenBank/DDBJ whole genome shotgun (WGS) entry which is preliminary data.</text>
</comment>
<feature type="compositionally biased region" description="Polar residues" evidence="1">
    <location>
        <begin position="100"/>
        <end position="109"/>
    </location>
</feature>
<organism evidence="2 3">
    <name type="scientific">Forsythia ovata</name>
    <dbReference type="NCBI Taxonomy" id="205694"/>
    <lineage>
        <taxon>Eukaryota</taxon>
        <taxon>Viridiplantae</taxon>
        <taxon>Streptophyta</taxon>
        <taxon>Embryophyta</taxon>
        <taxon>Tracheophyta</taxon>
        <taxon>Spermatophyta</taxon>
        <taxon>Magnoliopsida</taxon>
        <taxon>eudicotyledons</taxon>
        <taxon>Gunneridae</taxon>
        <taxon>Pentapetalae</taxon>
        <taxon>asterids</taxon>
        <taxon>lamiids</taxon>
        <taxon>Lamiales</taxon>
        <taxon>Oleaceae</taxon>
        <taxon>Forsythieae</taxon>
        <taxon>Forsythia</taxon>
    </lineage>
</organism>
<feature type="compositionally biased region" description="Acidic residues" evidence="1">
    <location>
        <begin position="135"/>
        <end position="155"/>
    </location>
</feature>
<dbReference type="AlphaFoldDB" id="A0ABD1VQA0"/>
<dbReference type="Proteomes" id="UP001604277">
    <property type="component" value="Unassembled WGS sequence"/>
</dbReference>
<evidence type="ECO:0000256" key="1">
    <source>
        <dbReference type="SAM" id="MobiDB-lite"/>
    </source>
</evidence>
<feature type="compositionally biased region" description="Polar residues" evidence="1">
    <location>
        <begin position="77"/>
        <end position="90"/>
    </location>
</feature>
<keyword evidence="3" id="KW-1185">Reference proteome</keyword>
<feature type="compositionally biased region" description="Basic and acidic residues" evidence="1">
    <location>
        <begin position="172"/>
        <end position="186"/>
    </location>
</feature>
<feature type="compositionally biased region" description="Polar residues" evidence="1">
    <location>
        <begin position="187"/>
        <end position="200"/>
    </location>
</feature>
<evidence type="ECO:0000313" key="3">
    <source>
        <dbReference type="Proteomes" id="UP001604277"/>
    </source>
</evidence>
<sequence length="241" mass="26128">MARTKTTTYHLEIRCSCRGAATATAAVVPPATTPPPALVFSPPSSAAPRLLPPLIPPISGTIPSFSVPQPIVAASEGPSTTAIPTRVTSQEEFDEDTGSDHGTGSQSGSESEDSLMESPQTEHLEEEQQKLGSDFADENDEEEKESTNEEEDNLSVEETILVRLSRAHMGKQKIDERSNVADRPTEHQNIGHPSSDVPTSATHPQLFEQNLLCKGDRVFTHLNYKFGTLDAQAQFHKLISN</sequence>
<dbReference type="EMBL" id="JBFOLJ010000005">
    <property type="protein sequence ID" value="KAL2538550.1"/>
    <property type="molecule type" value="Genomic_DNA"/>
</dbReference>
<reference evidence="3" key="1">
    <citation type="submission" date="2024-07" db="EMBL/GenBank/DDBJ databases">
        <title>Two chromosome-level genome assemblies of Korean endemic species Abeliophyllum distichum and Forsythia ovata (Oleaceae).</title>
        <authorList>
            <person name="Jang H."/>
        </authorList>
    </citation>
    <scope>NUCLEOTIDE SEQUENCE [LARGE SCALE GENOMIC DNA]</scope>
</reference>
<feature type="compositionally biased region" description="Basic and acidic residues" evidence="1">
    <location>
        <begin position="120"/>
        <end position="129"/>
    </location>
</feature>
<name>A0ABD1VQA0_9LAMI</name>
<accession>A0ABD1VQA0</accession>
<feature type="region of interest" description="Disordered" evidence="1">
    <location>
        <begin position="75"/>
        <end position="200"/>
    </location>
</feature>
<proteinExistence type="predicted"/>
<gene>
    <name evidence="2" type="ORF">Fot_19941</name>
</gene>